<dbReference type="PANTHER" id="PTHR47723">
    <property type="entry name" value="OS05G0353850 PROTEIN"/>
    <property type="match status" value="1"/>
</dbReference>
<evidence type="ECO:0000313" key="2">
    <source>
        <dbReference type="EMBL" id="KAK5813060.1"/>
    </source>
</evidence>
<protein>
    <recommendedName>
        <fullName evidence="1">RNase H type-1 domain-containing protein</fullName>
    </recommendedName>
</protein>
<comment type="caution">
    <text evidence="2">The sequence shown here is derived from an EMBL/GenBank/DDBJ whole genome shotgun (WGS) entry which is preliminary data.</text>
</comment>
<dbReference type="Proteomes" id="UP001358586">
    <property type="component" value="Chromosome 8"/>
</dbReference>
<dbReference type="Gene3D" id="3.30.420.10">
    <property type="entry name" value="Ribonuclease H-like superfamily/Ribonuclease H"/>
    <property type="match status" value="1"/>
</dbReference>
<dbReference type="InterPro" id="IPR053151">
    <property type="entry name" value="RNase_H-like"/>
</dbReference>
<dbReference type="SUPFAM" id="SSF53098">
    <property type="entry name" value="Ribonuclease H-like"/>
    <property type="match status" value="1"/>
</dbReference>
<keyword evidence="3" id="KW-1185">Reference proteome</keyword>
<accession>A0ABR0P379</accession>
<sequence>MGEGDNVSIFNHAWLPGSDNYRLSRPIDNCTLEYVAEIIDSNTREWREKLISNTFNAVDVGAILRIPLAAIPQEDEVAWKGEPSGVFLVQSAYKLLQMDWFEWLTWAFDNCSNPQRRMICVSLWVLWTERNKASSGIVAKNRRGRVIASRATIYENVDLAFAAEAHACLEAVKMGLEMKENKIFIEGDSISVIRKCTSKSRDKSEICSIIHDIKTIKREFKSIKFQHVHRTVNNLVDIIATDNLKQRKGFYLEGAVPSHAVKTLEDEWIREPD</sequence>
<dbReference type="CDD" id="cd06222">
    <property type="entry name" value="RNase_H_like"/>
    <property type="match status" value="1"/>
</dbReference>
<proteinExistence type="predicted"/>
<dbReference type="InterPro" id="IPR002156">
    <property type="entry name" value="RNaseH_domain"/>
</dbReference>
<evidence type="ECO:0000259" key="1">
    <source>
        <dbReference type="Pfam" id="PF13456"/>
    </source>
</evidence>
<reference evidence="2 3" key="1">
    <citation type="submission" date="2023-03" db="EMBL/GenBank/DDBJ databases">
        <title>WGS of Gossypium arboreum.</title>
        <authorList>
            <person name="Yu D."/>
        </authorList>
    </citation>
    <scope>NUCLEOTIDE SEQUENCE [LARGE SCALE GENOMIC DNA]</scope>
    <source>
        <tissue evidence="2">Leaf</tissue>
    </source>
</reference>
<feature type="domain" description="RNase H type-1" evidence="1">
    <location>
        <begin position="129"/>
        <end position="241"/>
    </location>
</feature>
<dbReference type="PANTHER" id="PTHR47723:SF24">
    <property type="entry name" value="RNASE H TYPE-1 DOMAIN-CONTAINING PROTEIN"/>
    <property type="match status" value="1"/>
</dbReference>
<dbReference type="InterPro" id="IPR044730">
    <property type="entry name" value="RNase_H-like_dom_plant"/>
</dbReference>
<name>A0ABR0P379_GOSAR</name>
<dbReference type="Pfam" id="PF13456">
    <property type="entry name" value="RVT_3"/>
    <property type="match status" value="1"/>
</dbReference>
<evidence type="ECO:0000313" key="3">
    <source>
        <dbReference type="Proteomes" id="UP001358586"/>
    </source>
</evidence>
<dbReference type="InterPro" id="IPR012337">
    <property type="entry name" value="RNaseH-like_sf"/>
</dbReference>
<gene>
    <name evidence="2" type="ORF">PVK06_028506</name>
</gene>
<organism evidence="2 3">
    <name type="scientific">Gossypium arboreum</name>
    <name type="common">Tree cotton</name>
    <name type="synonym">Gossypium nanking</name>
    <dbReference type="NCBI Taxonomy" id="29729"/>
    <lineage>
        <taxon>Eukaryota</taxon>
        <taxon>Viridiplantae</taxon>
        <taxon>Streptophyta</taxon>
        <taxon>Embryophyta</taxon>
        <taxon>Tracheophyta</taxon>
        <taxon>Spermatophyta</taxon>
        <taxon>Magnoliopsida</taxon>
        <taxon>eudicotyledons</taxon>
        <taxon>Gunneridae</taxon>
        <taxon>Pentapetalae</taxon>
        <taxon>rosids</taxon>
        <taxon>malvids</taxon>
        <taxon>Malvales</taxon>
        <taxon>Malvaceae</taxon>
        <taxon>Malvoideae</taxon>
        <taxon>Gossypium</taxon>
    </lineage>
</organism>
<dbReference type="EMBL" id="JARKNE010000008">
    <property type="protein sequence ID" value="KAK5813060.1"/>
    <property type="molecule type" value="Genomic_DNA"/>
</dbReference>
<dbReference type="InterPro" id="IPR036397">
    <property type="entry name" value="RNaseH_sf"/>
</dbReference>